<protein>
    <submittedName>
        <fullName evidence="3">Oxidoreductase</fullName>
    </submittedName>
</protein>
<name>A0ABX3FK34_9VIBR</name>
<keyword evidence="4" id="KW-1185">Reference proteome</keyword>
<dbReference type="Pfam" id="PF00106">
    <property type="entry name" value="adh_short"/>
    <property type="match status" value="1"/>
</dbReference>
<gene>
    <name evidence="3" type="ORF">BIY21_08760</name>
</gene>
<proteinExistence type="inferred from homology"/>
<dbReference type="RefSeq" id="WP_075648481.1">
    <property type="nucleotide sequence ID" value="NZ_AP019658.1"/>
</dbReference>
<accession>A0ABX3FK34</accession>
<comment type="caution">
    <text evidence="3">The sequence shown here is derived from an EMBL/GenBank/DDBJ whole genome shotgun (WGS) entry which is preliminary data.</text>
</comment>
<dbReference type="PROSITE" id="PS00061">
    <property type="entry name" value="ADH_SHORT"/>
    <property type="match status" value="1"/>
</dbReference>
<evidence type="ECO:0000256" key="1">
    <source>
        <dbReference type="ARBA" id="ARBA00023002"/>
    </source>
</evidence>
<dbReference type="InterPro" id="IPR020904">
    <property type="entry name" value="Sc_DH/Rdtase_CS"/>
</dbReference>
<dbReference type="PANTHER" id="PTHR43157">
    <property type="entry name" value="PHOSPHATIDYLINOSITOL-GLYCAN BIOSYNTHESIS CLASS F PROTEIN-RELATED"/>
    <property type="match status" value="1"/>
</dbReference>
<evidence type="ECO:0000313" key="3">
    <source>
        <dbReference type="EMBL" id="OLQ94564.1"/>
    </source>
</evidence>
<dbReference type="EMBL" id="MJMI01000074">
    <property type="protein sequence ID" value="OLQ94564.1"/>
    <property type="molecule type" value="Genomic_DNA"/>
</dbReference>
<organism evidence="3 4">
    <name type="scientific">Vibrio ponticus</name>
    <dbReference type="NCBI Taxonomy" id="265668"/>
    <lineage>
        <taxon>Bacteria</taxon>
        <taxon>Pseudomonadati</taxon>
        <taxon>Pseudomonadota</taxon>
        <taxon>Gammaproteobacteria</taxon>
        <taxon>Vibrionales</taxon>
        <taxon>Vibrionaceae</taxon>
        <taxon>Vibrio</taxon>
    </lineage>
</organism>
<dbReference type="PRINTS" id="PR00081">
    <property type="entry name" value="GDHRDH"/>
</dbReference>
<dbReference type="SUPFAM" id="SSF51735">
    <property type="entry name" value="NAD(P)-binding Rossmann-fold domains"/>
    <property type="match status" value="1"/>
</dbReference>
<dbReference type="PRINTS" id="PR00080">
    <property type="entry name" value="SDRFAMILY"/>
</dbReference>
<dbReference type="PANTHER" id="PTHR43157:SF31">
    <property type="entry name" value="PHOSPHATIDYLINOSITOL-GLYCAN BIOSYNTHESIS CLASS F PROTEIN"/>
    <property type="match status" value="1"/>
</dbReference>
<evidence type="ECO:0000313" key="4">
    <source>
        <dbReference type="Proteomes" id="UP000186206"/>
    </source>
</evidence>
<dbReference type="InterPro" id="IPR002347">
    <property type="entry name" value="SDR_fam"/>
</dbReference>
<reference evidence="3 4" key="1">
    <citation type="submission" date="2016-09" db="EMBL/GenBank/DDBJ databases">
        <title>Genomic Taxonomy of the Vibrionaceae.</title>
        <authorList>
            <person name="Gonzalez-Castillo A."/>
            <person name="Gomez-Gil B."/>
            <person name="Enciso-Ibarra K."/>
        </authorList>
    </citation>
    <scope>NUCLEOTIDE SEQUENCE [LARGE SCALE GENOMIC DNA]</scope>
    <source>
        <strain evidence="3 4">CAIM 1731</strain>
    </source>
</reference>
<sequence length="268" mass="28528">MQKVILITGATDGIGFVTATMLVEQGHHVIVHGRNPAKIEQAVAKLSALSADAQVESIAADLSDLKSVSDMIAEVCERFGKIDVLINNAGVYSTPHTITKEGLDVRFVVNTLAPYYLTKELLPLLGETGRVVNLSSAAQAPVNLAALDGEKTLGDGDAYAQSKLALTMWSRALGLANQSRGPMIVSVNPKSFLGSKMVKDAYGIAGGDLRLGADILVRAALSDEFADAHGKYYDNDIESFATPHPQALDQDKVKQVIASIENLILRLS</sequence>
<dbReference type="Proteomes" id="UP000186206">
    <property type="component" value="Unassembled WGS sequence"/>
</dbReference>
<comment type="similarity">
    <text evidence="2">Belongs to the short-chain dehydrogenases/reductases (SDR) family.</text>
</comment>
<dbReference type="InterPro" id="IPR036291">
    <property type="entry name" value="NAD(P)-bd_dom_sf"/>
</dbReference>
<evidence type="ECO:0000256" key="2">
    <source>
        <dbReference type="RuleBase" id="RU000363"/>
    </source>
</evidence>
<dbReference type="Gene3D" id="3.40.50.720">
    <property type="entry name" value="NAD(P)-binding Rossmann-like Domain"/>
    <property type="match status" value="1"/>
</dbReference>
<keyword evidence="1" id="KW-0560">Oxidoreductase</keyword>